<evidence type="ECO:0000256" key="4">
    <source>
        <dbReference type="ARBA" id="ARBA00010617"/>
    </source>
</evidence>
<evidence type="ECO:0000256" key="16">
    <source>
        <dbReference type="RuleBase" id="RU000461"/>
    </source>
</evidence>
<keyword evidence="7" id="KW-0285">Flavoprotein</keyword>
<dbReference type="InterPro" id="IPR002401">
    <property type="entry name" value="Cyt_P450_E_grp-I"/>
</dbReference>
<evidence type="ECO:0000256" key="10">
    <source>
        <dbReference type="ARBA" id="ARBA00022827"/>
    </source>
</evidence>
<evidence type="ECO:0000256" key="1">
    <source>
        <dbReference type="ARBA" id="ARBA00001917"/>
    </source>
</evidence>
<evidence type="ECO:0000256" key="13">
    <source>
        <dbReference type="ARBA" id="ARBA00023004"/>
    </source>
</evidence>
<feature type="binding site" description="axial binding residue" evidence="15">
    <location>
        <position position="416"/>
    </location>
    <ligand>
        <name>heme</name>
        <dbReference type="ChEBI" id="CHEBI:30413"/>
    </ligand>
    <ligandPart>
        <name>Fe</name>
        <dbReference type="ChEBI" id="CHEBI:18248"/>
    </ligandPart>
</feature>
<dbReference type="PANTHER" id="PTHR24291">
    <property type="entry name" value="CYTOCHROME P450 FAMILY 4"/>
    <property type="match status" value="1"/>
</dbReference>
<evidence type="ECO:0000256" key="12">
    <source>
        <dbReference type="ARBA" id="ARBA00023002"/>
    </source>
</evidence>
<keyword evidence="10" id="KW-0274">FAD</keyword>
<comment type="similarity">
    <text evidence="4 16">Belongs to the cytochrome P450 family.</text>
</comment>
<dbReference type="SUPFAM" id="SSF48264">
    <property type="entry name" value="Cytochrome P450"/>
    <property type="match status" value="1"/>
</dbReference>
<comment type="caution">
    <text evidence="17">The sequence shown here is derived from an EMBL/GenBank/DDBJ whole genome shotgun (WGS) entry which is preliminary data.</text>
</comment>
<evidence type="ECO:0000256" key="2">
    <source>
        <dbReference type="ARBA" id="ARBA00001974"/>
    </source>
</evidence>
<keyword evidence="11" id="KW-0521">NADP</keyword>
<keyword evidence="13 15" id="KW-0408">Iron</keyword>
<sequence>MTDMMKPVVRSQDRVLPHPPRRLPMLGDVLDLHVTDSSQWGWKGAVEYGPIYERKILGARVTYVSGPDLIAEINNEEKWAKFLGVPVRDLRSVAGDGMFTAHNSEPNWATAHAILAPAFTQAAMRDYHDPMVQTAGELVDYWRKQGEGTWLDVPSDMNKVALEIIGRVAFGYEFAPFTASEPHELVQAMLRIMRYINRAAYSHPMVEATVFRKQRDQHRRDISRVQSLVDDIVARRREQGPRTGRRDLLDLMLETSDPETGRSLSTENIRNQILTFLAAGQETSAGVMAFALHYLSQHPEIADKARGEVMSVCGDSAPTFEQVGKLRYLRRVMDETLRLWPVAPGYFRKAREDTVIGGEHPFEKGEWVFVVLLALHRDAAWGPDAELFDPDRFSRDRVPKNLNELYKPFGTGMRACVGRQFAYHEIAVVLATVLQNFELEADPGYELRVEETITLKPDGLTLRASSARTVGMG</sequence>
<comment type="cofactor">
    <cofactor evidence="2">
        <name>FAD</name>
        <dbReference type="ChEBI" id="CHEBI:57692"/>
    </cofactor>
</comment>
<protein>
    <submittedName>
        <fullName evidence="17">Cytochrome P450</fullName>
    </submittedName>
</protein>
<dbReference type="GO" id="GO:0005506">
    <property type="term" value="F:iron ion binding"/>
    <property type="evidence" value="ECO:0007669"/>
    <property type="project" value="InterPro"/>
</dbReference>
<dbReference type="EMBL" id="BMCU01000002">
    <property type="protein sequence ID" value="GGG01485.1"/>
    <property type="molecule type" value="Genomic_DNA"/>
</dbReference>
<dbReference type="InterPro" id="IPR050196">
    <property type="entry name" value="Cytochrome_P450_Monoox"/>
</dbReference>
<dbReference type="RefSeq" id="WP_229745868.1">
    <property type="nucleotide sequence ID" value="NZ_BMCU01000002.1"/>
</dbReference>
<reference evidence="17" key="2">
    <citation type="submission" date="2020-09" db="EMBL/GenBank/DDBJ databases">
        <authorList>
            <person name="Sun Q."/>
            <person name="Sedlacek I."/>
        </authorList>
    </citation>
    <scope>NUCLEOTIDE SEQUENCE</scope>
    <source>
        <strain evidence="17">CCM 7905</strain>
    </source>
</reference>
<keyword evidence="9 15" id="KW-0479">Metal-binding</keyword>
<keyword evidence="14 16" id="KW-0503">Monooxygenase</keyword>
<evidence type="ECO:0000256" key="14">
    <source>
        <dbReference type="ARBA" id="ARBA00023033"/>
    </source>
</evidence>
<dbReference type="Proteomes" id="UP000654257">
    <property type="component" value="Unassembled WGS sequence"/>
</dbReference>
<evidence type="ECO:0000256" key="11">
    <source>
        <dbReference type="ARBA" id="ARBA00022857"/>
    </source>
</evidence>
<dbReference type="CDD" id="cd11068">
    <property type="entry name" value="CYP120A1"/>
    <property type="match status" value="1"/>
</dbReference>
<dbReference type="Pfam" id="PF00067">
    <property type="entry name" value="p450"/>
    <property type="match status" value="1"/>
</dbReference>
<evidence type="ECO:0000256" key="3">
    <source>
        <dbReference type="ARBA" id="ARBA00010018"/>
    </source>
</evidence>
<accession>A0A917FU52</accession>
<dbReference type="PANTHER" id="PTHR24291:SF50">
    <property type="entry name" value="BIFUNCTIONAL ALBAFLAVENONE MONOOXYGENASE_TERPENE SYNTHASE"/>
    <property type="match status" value="1"/>
</dbReference>
<dbReference type="GO" id="GO:0016705">
    <property type="term" value="F:oxidoreductase activity, acting on paired donors, with incorporation or reduction of molecular oxygen"/>
    <property type="evidence" value="ECO:0007669"/>
    <property type="project" value="InterPro"/>
</dbReference>
<evidence type="ECO:0000256" key="9">
    <source>
        <dbReference type="ARBA" id="ARBA00022723"/>
    </source>
</evidence>
<evidence type="ECO:0000256" key="6">
    <source>
        <dbReference type="ARBA" id="ARBA00022617"/>
    </source>
</evidence>
<dbReference type="AlphaFoldDB" id="A0A917FU52"/>
<dbReference type="GO" id="GO:0020037">
    <property type="term" value="F:heme binding"/>
    <property type="evidence" value="ECO:0007669"/>
    <property type="project" value="InterPro"/>
</dbReference>
<evidence type="ECO:0000256" key="15">
    <source>
        <dbReference type="PIRSR" id="PIRSR602401-1"/>
    </source>
</evidence>
<dbReference type="PRINTS" id="PR00463">
    <property type="entry name" value="EP450I"/>
</dbReference>
<name>A0A917FU52_9NOCA</name>
<comment type="cofactor">
    <cofactor evidence="15">
        <name>heme</name>
        <dbReference type="ChEBI" id="CHEBI:30413"/>
    </cofactor>
</comment>
<keyword evidence="5" id="KW-0813">Transport</keyword>
<evidence type="ECO:0000313" key="17">
    <source>
        <dbReference type="EMBL" id="GGG01485.1"/>
    </source>
</evidence>
<gene>
    <name evidence="17" type="ORF">GCM10007304_14330</name>
</gene>
<organism evidence="17 18">
    <name type="scientific">Rhodococcoides trifolii</name>
    <dbReference type="NCBI Taxonomy" id="908250"/>
    <lineage>
        <taxon>Bacteria</taxon>
        <taxon>Bacillati</taxon>
        <taxon>Actinomycetota</taxon>
        <taxon>Actinomycetes</taxon>
        <taxon>Mycobacteriales</taxon>
        <taxon>Nocardiaceae</taxon>
        <taxon>Rhodococcoides</taxon>
    </lineage>
</organism>
<comment type="similarity">
    <text evidence="3">In the N-terminal section; belongs to the cytochrome P450 family.</text>
</comment>
<dbReference type="FunFam" id="1.10.630.10:FF:000040">
    <property type="entry name" value="Bifunctional cytochrome P450/NADPH--P450 reductase"/>
    <property type="match status" value="1"/>
</dbReference>
<dbReference type="InterPro" id="IPR036396">
    <property type="entry name" value="Cyt_P450_sf"/>
</dbReference>
<comment type="cofactor">
    <cofactor evidence="1">
        <name>FMN</name>
        <dbReference type="ChEBI" id="CHEBI:58210"/>
    </cofactor>
</comment>
<keyword evidence="6 15" id="KW-0349">Heme</keyword>
<dbReference type="GO" id="GO:0004497">
    <property type="term" value="F:monooxygenase activity"/>
    <property type="evidence" value="ECO:0007669"/>
    <property type="project" value="UniProtKB-KW"/>
</dbReference>
<proteinExistence type="inferred from homology"/>
<evidence type="ECO:0000256" key="5">
    <source>
        <dbReference type="ARBA" id="ARBA00022448"/>
    </source>
</evidence>
<dbReference type="PRINTS" id="PR00385">
    <property type="entry name" value="P450"/>
</dbReference>
<dbReference type="Gene3D" id="1.10.630.10">
    <property type="entry name" value="Cytochrome P450"/>
    <property type="match status" value="1"/>
</dbReference>
<reference evidence="17" key="1">
    <citation type="journal article" date="2014" name="Int. J. Syst. Evol. Microbiol.">
        <title>Complete genome sequence of Corynebacterium casei LMG S-19264T (=DSM 44701T), isolated from a smear-ripened cheese.</title>
        <authorList>
            <consortium name="US DOE Joint Genome Institute (JGI-PGF)"/>
            <person name="Walter F."/>
            <person name="Albersmeier A."/>
            <person name="Kalinowski J."/>
            <person name="Ruckert C."/>
        </authorList>
    </citation>
    <scope>NUCLEOTIDE SEQUENCE</scope>
    <source>
        <strain evidence="17">CCM 7905</strain>
    </source>
</reference>
<dbReference type="InterPro" id="IPR001128">
    <property type="entry name" value="Cyt_P450"/>
</dbReference>
<dbReference type="PROSITE" id="PS00086">
    <property type="entry name" value="CYTOCHROME_P450"/>
    <property type="match status" value="1"/>
</dbReference>
<keyword evidence="8" id="KW-0288">FMN</keyword>
<evidence type="ECO:0000256" key="7">
    <source>
        <dbReference type="ARBA" id="ARBA00022630"/>
    </source>
</evidence>
<dbReference type="InterPro" id="IPR017972">
    <property type="entry name" value="Cyt_P450_CS"/>
</dbReference>
<evidence type="ECO:0000313" key="18">
    <source>
        <dbReference type="Proteomes" id="UP000654257"/>
    </source>
</evidence>
<keyword evidence="12 16" id="KW-0560">Oxidoreductase</keyword>
<evidence type="ECO:0000256" key="8">
    <source>
        <dbReference type="ARBA" id="ARBA00022643"/>
    </source>
</evidence>
<keyword evidence="18" id="KW-1185">Reference proteome</keyword>